<feature type="transmembrane region" description="Helical" evidence="1">
    <location>
        <begin position="16"/>
        <end position="37"/>
    </location>
</feature>
<evidence type="ECO:0000256" key="1">
    <source>
        <dbReference type="SAM" id="Phobius"/>
    </source>
</evidence>
<keyword evidence="1" id="KW-1133">Transmembrane helix</keyword>
<dbReference type="Proteomes" id="UP000003163">
    <property type="component" value="Unassembled WGS sequence"/>
</dbReference>
<gene>
    <name evidence="2" type="ORF">EDEG_02999</name>
</gene>
<dbReference type="VEuPathDB" id="MicrosporidiaDB:EDEG_02999"/>
<protein>
    <submittedName>
        <fullName evidence="2">Uncharacterized protein</fullName>
    </submittedName>
</protein>
<keyword evidence="3" id="KW-1185">Reference proteome</keyword>
<name>J9DMP4_EDHAE</name>
<dbReference type="EMBL" id="AFBI03000063">
    <property type="protein sequence ID" value="EJW02602.1"/>
    <property type="molecule type" value="Genomic_DNA"/>
</dbReference>
<keyword evidence="1" id="KW-0472">Membrane</keyword>
<evidence type="ECO:0000313" key="3">
    <source>
        <dbReference type="Proteomes" id="UP000003163"/>
    </source>
</evidence>
<reference evidence="2 3" key="1">
    <citation type="submission" date="2011-08" db="EMBL/GenBank/DDBJ databases">
        <authorList>
            <person name="Liu Z.J."/>
            <person name="Shi F.L."/>
            <person name="Lu J.Q."/>
            <person name="Li M."/>
            <person name="Wang Z.L."/>
        </authorList>
    </citation>
    <scope>NUCLEOTIDE SEQUENCE [LARGE SCALE GENOMIC DNA]</scope>
    <source>
        <strain evidence="2 3">USNM 41457</strain>
    </source>
</reference>
<accession>J9DMP4</accession>
<evidence type="ECO:0000313" key="2">
    <source>
        <dbReference type="EMBL" id="EJW02602.1"/>
    </source>
</evidence>
<dbReference type="HOGENOM" id="CLU_994072_0_0_1"/>
<dbReference type="InParanoid" id="J9DMP4"/>
<comment type="caution">
    <text evidence="2">The sequence shown here is derived from an EMBL/GenBank/DDBJ whole genome shotgun (WGS) entry which is preliminary data.</text>
</comment>
<proteinExistence type="predicted"/>
<organism evidence="2 3">
    <name type="scientific">Edhazardia aedis (strain USNM 41457)</name>
    <name type="common">Microsporidian parasite</name>
    <dbReference type="NCBI Taxonomy" id="1003232"/>
    <lineage>
        <taxon>Eukaryota</taxon>
        <taxon>Fungi</taxon>
        <taxon>Fungi incertae sedis</taxon>
        <taxon>Microsporidia</taxon>
        <taxon>Edhazardia</taxon>
    </lineage>
</organism>
<keyword evidence="1" id="KW-0812">Transmembrane</keyword>
<reference evidence="3" key="2">
    <citation type="submission" date="2015-07" db="EMBL/GenBank/DDBJ databases">
        <title>Contrasting host-pathogen interactions and genome evolution in two generalist and specialist microsporidian pathogens of mosquitoes.</title>
        <authorList>
            <consortium name="The Broad Institute Genomics Platform"/>
            <consortium name="The Broad Institute Genome Sequencing Center for Infectious Disease"/>
            <person name="Cuomo C.A."/>
            <person name="Sanscrainte N.D."/>
            <person name="Goldberg J.M."/>
            <person name="Heiman D."/>
            <person name="Young S."/>
            <person name="Zeng Q."/>
            <person name="Becnel J.J."/>
            <person name="Birren B.W."/>
        </authorList>
    </citation>
    <scope>NUCLEOTIDE SEQUENCE [LARGE SCALE GENOMIC DNA]</scope>
    <source>
        <strain evidence="3">USNM 41457</strain>
    </source>
</reference>
<dbReference type="AlphaFoldDB" id="J9DMP4"/>
<sequence>MSKANSKTKKLLKKKVTIISTSILLFLIAAIFSWGWFHSFSADKATHKAYNDFSKNFSNTTDPKYDWVKEINDDCIFKIYFDNEHNKYIFKLRKNKPENIYMWQKSVFDEMFKITKIENDLYKKYSKYFRNMWVEDMYLKFHKLEINNNTNHDGINLEKGFIDNLFCSIRNSECCKIKKFNNFFNKALEDLKANSNNLLAVVVDNFEITILSIIHTNQNIASVKTFKLDFGTILYATQAYNILKYAVYTLVEAEN</sequence>